<name>A0A1R3G4U1_COCAP</name>
<evidence type="ECO:0000313" key="2">
    <source>
        <dbReference type="Proteomes" id="UP000188268"/>
    </source>
</evidence>
<dbReference type="AlphaFoldDB" id="A0A1R3G4U1"/>
<dbReference type="Proteomes" id="UP000188268">
    <property type="component" value="Unassembled WGS sequence"/>
</dbReference>
<evidence type="ECO:0000313" key="1">
    <source>
        <dbReference type="EMBL" id="OMO53076.1"/>
    </source>
</evidence>
<proteinExistence type="predicted"/>
<reference evidence="1 2" key="1">
    <citation type="submission" date="2013-09" db="EMBL/GenBank/DDBJ databases">
        <title>Corchorus capsularis genome sequencing.</title>
        <authorList>
            <person name="Alam M."/>
            <person name="Haque M.S."/>
            <person name="Islam M.S."/>
            <person name="Emdad E.M."/>
            <person name="Islam M.M."/>
            <person name="Ahmed B."/>
            <person name="Halim A."/>
            <person name="Hossen Q.M.M."/>
            <person name="Hossain M.Z."/>
            <person name="Ahmed R."/>
            <person name="Khan M.M."/>
            <person name="Islam R."/>
            <person name="Rashid M.M."/>
            <person name="Khan S.A."/>
            <person name="Rahman M.S."/>
            <person name="Alam M."/>
        </authorList>
    </citation>
    <scope>NUCLEOTIDE SEQUENCE [LARGE SCALE GENOMIC DNA]</scope>
    <source>
        <strain evidence="2">cv. CVL-1</strain>
        <tissue evidence="1">Whole seedling</tissue>
    </source>
</reference>
<sequence length="29" mass="3119">MEFSAIVVGRGVLCDSCGESSFPSSRLRK</sequence>
<dbReference type="Gramene" id="OMO53076">
    <property type="protein sequence ID" value="OMO53076"/>
    <property type="gene ID" value="CCACVL1_28898"/>
</dbReference>
<accession>A0A1R3G4U1</accession>
<protein>
    <submittedName>
        <fullName evidence="1">Uncharacterized protein</fullName>
    </submittedName>
</protein>
<keyword evidence="2" id="KW-1185">Reference proteome</keyword>
<organism evidence="1 2">
    <name type="scientific">Corchorus capsularis</name>
    <name type="common">Jute</name>
    <dbReference type="NCBI Taxonomy" id="210143"/>
    <lineage>
        <taxon>Eukaryota</taxon>
        <taxon>Viridiplantae</taxon>
        <taxon>Streptophyta</taxon>
        <taxon>Embryophyta</taxon>
        <taxon>Tracheophyta</taxon>
        <taxon>Spermatophyta</taxon>
        <taxon>Magnoliopsida</taxon>
        <taxon>eudicotyledons</taxon>
        <taxon>Gunneridae</taxon>
        <taxon>Pentapetalae</taxon>
        <taxon>rosids</taxon>
        <taxon>malvids</taxon>
        <taxon>Malvales</taxon>
        <taxon>Malvaceae</taxon>
        <taxon>Grewioideae</taxon>
        <taxon>Apeibeae</taxon>
        <taxon>Corchorus</taxon>
    </lineage>
</organism>
<comment type="caution">
    <text evidence="1">The sequence shown here is derived from an EMBL/GenBank/DDBJ whole genome shotgun (WGS) entry which is preliminary data.</text>
</comment>
<gene>
    <name evidence="1" type="ORF">CCACVL1_28898</name>
</gene>
<dbReference type="EMBL" id="AWWV01015321">
    <property type="protein sequence ID" value="OMO53076.1"/>
    <property type="molecule type" value="Genomic_DNA"/>
</dbReference>